<evidence type="ECO:0000256" key="4">
    <source>
        <dbReference type="ARBA" id="ARBA00022806"/>
    </source>
</evidence>
<protein>
    <recommendedName>
        <fullName evidence="9">DNA 3'-5' helicase</fullName>
        <ecNumber evidence="9">5.6.2.4</ecNumber>
    </recommendedName>
</protein>
<comment type="caution">
    <text evidence="15">The sequence shown here is derived from an EMBL/GenBank/DDBJ whole genome shotgun (WGS) entry which is preliminary data.</text>
</comment>
<dbReference type="CDD" id="cd17932">
    <property type="entry name" value="DEXQc_UvrD"/>
    <property type="match status" value="1"/>
</dbReference>
<dbReference type="Gene3D" id="1.10.10.160">
    <property type="match status" value="1"/>
</dbReference>
<dbReference type="InterPro" id="IPR027417">
    <property type="entry name" value="P-loop_NTPase"/>
</dbReference>
<comment type="catalytic activity">
    <reaction evidence="10">
        <text>ATP + H2O = ADP + phosphate + H(+)</text>
        <dbReference type="Rhea" id="RHEA:13065"/>
        <dbReference type="ChEBI" id="CHEBI:15377"/>
        <dbReference type="ChEBI" id="CHEBI:15378"/>
        <dbReference type="ChEBI" id="CHEBI:30616"/>
        <dbReference type="ChEBI" id="CHEBI:43474"/>
        <dbReference type="ChEBI" id="CHEBI:456216"/>
        <dbReference type="EC" id="5.6.2.4"/>
    </reaction>
</comment>
<dbReference type="PROSITE" id="PS51217">
    <property type="entry name" value="UVRD_HELICASE_CTER"/>
    <property type="match status" value="1"/>
</dbReference>
<feature type="compositionally biased region" description="Basic and acidic residues" evidence="12">
    <location>
        <begin position="697"/>
        <end position="720"/>
    </location>
</feature>
<dbReference type="GO" id="GO:0005524">
    <property type="term" value="F:ATP binding"/>
    <property type="evidence" value="ECO:0007669"/>
    <property type="project" value="UniProtKB-UniRule"/>
</dbReference>
<evidence type="ECO:0000259" key="13">
    <source>
        <dbReference type="PROSITE" id="PS51198"/>
    </source>
</evidence>
<feature type="domain" description="UvrD-like helicase C-terminal" evidence="14">
    <location>
        <begin position="348"/>
        <end position="621"/>
    </location>
</feature>
<comment type="similarity">
    <text evidence="1">Belongs to the helicase family. UvrD subfamily.</text>
</comment>
<keyword evidence="5 11" id="KW-0067">ATP-binding</keyword>
<dbReference type="GO" id="GO:0005829">
    <property type="term" value="C:cytosol"/>
    <property type="evidence" value="ECO:0007669"/>
    <property type="project" value="TreeGrafter"/>
</dbReference>
<sequence length="818" mass="92445">MLNREEELRFCRARRAAIEQDYQNLNPEQRRAVLATEGPLLLLAGAGSGKTTVLIHRIANLMKYGRGSDCDEVPGWVTGEDLAFLEDYAAHPDPEKKAEQERLCRVEPAAPWSIIAITFTNKAAGELKERLERMLGPAANDVWASTFHSACVRILRRDIDRLGFSKSFTIYDTADAERVIKDIIRDFNLDDKAFPAKSIAGYISRAKDAMKLGADYLAECEKAGDYRLIKIAKVYVEYEKRLRDANALDFDDIILHTVRLLREFDEVREYYQRKFRYVLIDEYQDTNNLQYLLSSTLAGGYENICVVGDDDQSIYRFRGATIENILSFEKQYKGARVIRLEQNYRSTRNILEASNAVIRNNQGRKGKELWTDHGEGDKVQCYTAMNEHDEAQYVAAQILGSYSAGRHWKDHAVLYRMNAQSNQIEQAFKRNGVPYRIIGGIRFFDRAEVKDMLAYLCVINNPGDDLRLQRIINNPPRGIGATTIERAQSIAAQEGRSLWEIISNARVYPELQKAAAKLDAFTGMIAELRRLSGEMELPAFYEELVARTGYAVMLEQKNTIEDRTRLENVQELLTSINGYLENAAEPSLSGFLDEIALYTDLDSHDPEEDCVVMMTMHSAKGLEFPVVFVVGVEEGIFPGIRAIGEAEEMEEERRLCYVAMTRAREKLYMTCASQRMLFGRTNNNRPSRFLGEIPEEYVEKSGRLPRGERTEEHQDGEPSRKKAPAWRKPAERGYSLGGGYTTYPKGTAVEPKIGGGAKSAAGLADFRKGDMVQHKAFGRGMVVNLMPMGGDALIEIAFDNVGTKKLMLKSASQHMTKL</sequence>
<dbReference type="RefSeq" id="WP_295368684.1">
    <property type="nucleotide sequence ID" value="NZ_DYUC01000087.1"/>
</dbReference>
<dbReference type="GO" id="GO:0033202">
    <property type="term" value="C:DNA helicase complex"/>
    <property type="evidence" value="ECO:0007669"/>
    <property type="project" value="TreeGrafter"/>
</dbReference>
<keyword evidence="4 11" id="KW-0347">Helicase</keyword>
<evidence type="ECO:0000256" key="2">
    <source>
        <dbReference type="ARBA" id="ARBA00022741"/>
    </source>
</evidence>
<accession>A0A921SSY8</accession>
<name>A0A921SSY8_9FIRM</name>
<dbReference type="GO" id="GO:0003677">
    <property type="term" value="F:DNA binding"/>
    <property type="evidence" value="ECO:0007669"/>
    <property type="project" value="UniProtKB-KW"/>
</dbReference>
<dbReference type="PANTHER" id="PTHR11070:SF2">
    <property type="entry name" value="ATP-DEPENDENT DNA HELICASE SRS2"/>
    <property type="match status" value="1"/>
</dbReference>
<dbReference type="Proteomes" id="UP000760668">
    <property type="component" value="Unassembled WGS sequence"/>
</dbReference>
<evidence type="ECO:0000259" key="14">
    <source>
        <dbReference type="PROSITE" id="PS51217"/>
    </source>
</evidence>
<evidence type="ECO:0000256" key="3">
    <source>
        <dbReference type="ARBA" id="ARBA00022801"/>
    </source>
</evidence>
<keyword evidence="2 11" id="KW-0547">Nucleotide-binding</keyword>
<dbReference type="PANTHER" id="PTHR11070">
    <property type="entry name" value="UVRD / RECB / PCRA DNA HELICASE FAMILY MEMBER"/>
    <property type="match status" value="1"/>
</dbReference>
<evidence type="ECO:0000256" key="10">
    <source>
        <dbReference type="ARBA" id="ARBA00048988"/>
    </source>
</evidence>
<evidence type="ECO:0000256" key="7">
    <source>
        <dbReference type="ARBA" id="ARBA00023235"/>
    </source>
</evidence>
<dbReference type="InterPro" id="IPR014016">
    <property type="entry name" value="UvrD-like_ATP-bd"/>
</dbReference>
<dbReference type="AlphaFoldDB" id="A0A921SSY8"/>
<comment type="catalytic activity">
    <reaction evidence="8">
        <text>Couples ATP hydrolysis with the unwinding of duplex DNA by translocating in the 3'-5' direction.</text>
        <dbReference type="EC" id="5.6.2.4"/>
    </reaction>
</comment>
<evidence type="ECO:0000313" key="15">
    <source>
        <dbReference type="EMBL" id="HJG87111.1"/>
    </source>
</evidence>
<proteinExistence type="inferred from homology"/>
<feature type="binding site" evidence="11">
    <location>
        <begin position="44"/>
        <end position="51"/>
    </location>
    <ligand>
        <name>ATP</name>
        <dbReference type="ChEBI" id="CHEBI:30616"/>
    </ligand>
</feature>
<evidence type="ECO:0000256" key="12">
    <source>
        <dbReference type="SAM" id="MobiDB-lite"/>
    </source>
</evidence>
<dbReference type="EMBL" id="DYUC01000087">
    <property type="protein sequence ID" value="HJG87111.1"/>
    <property type="molecule type" value="Genomic_DNA"/>
</dbReference>
<reference evidence="15" key="2">
    <citation type="submission" date="2021-09" db="EMBL/GenBank/DDBJ databases">
        <authorList>
            <person name="Gilroy R."/>
        </authorList>
    </citation>
    <scope>NUCLEOTIDE SEQUENCE</scope>
    <source>
        <strain evidence="15">CHK179-5677</strain>
    </source>
</reference>
<evidence type="ECO:0000256" key="1">
    <source>
        <dbReference type="ARBA" id="ARBA00009922"/>
    </source>
</evidence>
<evidence type="ECO:0000313" key="16">
    <source>
        <dbReference type="Proteomes" id="UP000760668"/>
    </source>
</evidence>
<dbReference type="GO" id="GO:0000725">
    <property type="term" value="P:recombinational repair"/>
    <property type="evidence" value="ECO:0007669"/>
    <property type="project" value="TreeGrafter"/>
</dbReference>
<evidence type="ECO:0000256" key="11">
    <source>
        <dbReference type="PROSITE-ProRule" id="PRU00560"/>
    </source>
</evidence>
<dbReference type="Gene3D" id="3.40.50.300">
    <property type="entry name" value="P-loop containing nucleotide triphosphate hydrolases"/>
    <property type="match status" value="3"/>
</dbReference>
<evidence type="ECO:0000256" key="5">
    <source>
        <dbReference type="ARBA" id="ARBA00022840"/>
    </source>
</evidence>
<dbReference type="Pfam" id="PF00580">
    <property type="entry name" value="UvrD-helicase"/>
    <property type="match status" value="2"/>
</dbReference>
<evidence type="ECO:0000256" key="6">
    <source>
        <dbReference type="ARBA" id="ARBA00023125"/>
    </source>
</evidence>
<dbReference type="EC" id="5.6.2.4" evidence="9"/>
<keyword evidence="6" id="KW-0238">DNA-binding</keyword>
<dbReference type="GO" id="GO:0016787">
    <property type="term" value="F:hydrolase activity"/>
    <property type="evidence" value="ECO:0007669"/>
    <property type="project" value="UniProtKB-UniRule"/>
</dbReference>
<dbReference type="Pfam" id="PF21196">
    <property type="entry name" value="PcrA_UvrD_tudor"/>
    <property type="match status" value="1"/>
</dbReference>
<organism evidence="15 16">
    <name type="scientific">Pseudoflavonifractor capillosus</name>
    <dbReference type="NCBI Taxonomy" id="106588"/>
    <lineage>
        <taxon>Bacteria</taxon>
        <taxon>Bacillati</taxon>
        <taxon>Bacillota</taxon>
        <taxon>Clostridia</taxon>
        <taxon>Eubacteriales</taxon>
        <taxon>Oscillospiraceae</taxon>
        <taxon>Pseudoflavonifractor</taxon>
    </lineage>
</organism>
<gene>
    <name evidence="15" type="ORF">K8V01_08835</name>
</gene>
<dbReference type="FunFam" id="1.10.486.10:FF:000003">
    <property type="entry name" value="ATP-dependent DNA helicase"/>
    <property type="match status" value="1"/>
</dbReference>
<feature type="region of interest" description="Disordered" evidence="12">
    <location>
        <begin position="689"/>
        <end position="728"/>
    </location>
</feature>
<dbReference type="Gene3D" id="1.10.486.10">
    <property type="entry name" value="PCRA, domain 4"/>
    <property type="match status" value="1"/>
</dbReference>
<reference evidence="15" key="1">
    <citation type="journal article" date="2021" name="PeerJ">
        <title>Extensive microbial diversity within the chicken gut microbiome revealed by metagenomics and culture.</title>
        <authorList>
            <person name="Gilroy R."/>
            <person name="Ravi A."/>
            <person name="Getino M."/>
            <person name="Pursley I."/>
            <person name="Horton D.L."/>
            <person name="Alikhan N.F."/>
            <person name="Baker D."/>
            <person name="Gharbi K."/>
            <person name="Hall N."/>
            <person name="Watson M."/>
            <person name="Adriaenssens E.M."/>
            <person name="Foster-Nyarko E."/>
            <person name="Jarju S."/>
            <person name="Secka A."/>
            <person name="Antonio M."/>
            <person name="Oren A."/>
            <person name="Chaudhuri R.R."/>
            <person name="La Ragione R."/>
            <person name="Hildebrand F."/>
            <person name="Pallen M.J."/>
        </authorList>
    </citation>
    <scope>NUCLEOTIDE SEQUENCE</scope>
    <source>
        <strain evidence="15">CHK179-5677</strain>
    </source>
</reference>
<feature type="domain" description="UvrD-like helicase ATP-binding" evidence="13">
    <location>
        <begin position="23"/>
        <end position="347"/>
    </location>
</feature>
<dbReference type="PROSITE" id="PS51198">
    <property type="entry name" value="UVRD_HELICASE_ATP_BIND"/>
    <property type="match status" value="1"/>
</dbReference>
<evidence type="ECO:0000256" key="8">
    <source>
        <dbReference type="ARBA" id="ARBA00034617"/>
    </source>
</evidence>
<dbReference type="InterPro" id="IPR000212">
    <property type="entry name" value="DNA_helicase_UvrD/REP"/>
</dbReference>
<dbReference type="InterPro" id="IPR014017">
    <property type="entry name" value="DNA_helicase_UvrD-like_C"/>
</dbReference>
<keyword evidence="3 11" id="KW-0378">Hydrolase</keyword>
<evidence type="ECO:0000256" key="9">
    <source>
        <dbReference type="ARBA" id="ARBA00034808"/>
    </source>
</evidence>
<keyword evidence="7" id="KW-0413">Isomerase</keyword>
<dbReference type="SUPFAM" id="SSF52540">
    <property type="entry name" value="P-loop containing nucleoside triphosphate hydrolases"/>
    <property type="match status" value="1"/>
</dbReference>
<dbReference type="GO" id="GO:0043138">
    <property type="term" value="F:3'-5' DNA helicase activity"/>
    <property type="evidence" value="ECO:0007669"/>
    <property type="project" value="UniProtKB-EC"/>
</dbReference>
<dbReference type="InterPro" id="IPR013986">
    <property type="entry name" value="DExx_box_DNA_helicase_dom_sf"/>
</dbReference>
<dbReference type="Pfam" id="PF13361">
    <property type="entry name" value="UvrD_C"/>
    <property type="match status" value="1"/>
</dbReference>